<dbReference type="Proteomes" id="UP001417504">
    <property type="component" value="Unassembled WGS sequence"/>
</dbReference>
<feature type="compositionally biased region" description="Acidic residues" evidence="1">
    <location>
        <begin position="129"/>
        <end position="144"/>
    </location>
</feature>
<accession>A0AAP0KMW0</accession>
<name>A0AAP0KMW0_9MAGN</name>
<sequence>MAVWNETLFTSVVLKETDHHCPDAIIDPGSCTCQIKSAERREFLRDLRGDFRARREDPQDLSKRRKRTEEEENRVDEEEDQEEEKEMARAREIGDVEAVPNAQSIVTELCETLITGWCIPKVRRKRTEEEENRVDEEEDQEEEKEMARAREIGDGELAMPR</sequence>
<feature type="compositionally biased region" description="Acidic residues" evidence="1">
    <location>
        <begin position="70"/>
        <end position="85"/>
    </location>
</feature>
<evidence type="ECO:0000313" key="2">
    <source>
        <dbReference type="EMBL" id="KAK9154155.1"/>
    </source>
</evidence>
<proteinExistence type="predicted"/>
<dbReference type="EMBL" id="JBBNAE010000001">
    <property type="protein sequence ID" value="KAK9154155.1"/>
    <property type="molecule type" value="Genomic_DNA"/>
</dbReference>
<gene>
    <name evidence="2" type="ORF">Sjap_001635</name>
</gene>
<feature type="region of interest" description="Disordered" evidence="1">
    <location>
        <begin position="125"/>
        <end position="161"/>
    </location>
</feature>
<dbReference type="AlphaFoldDB" id="A0AAP0KMW0"/>
<comment type="caution">
    <text evidence="2">The sequence shown here is derived from an EMBL/GenBank/DDBJ whole genome shotgun (WGS) entry which is preliminary data.</text>
</comment>
<evidence type="ECO:0000313" key="3">
    <source>
        <dbReference type="Proteomes" id="UP001417504"/>
    </source>
</evidence>
<keyword evidence="3" id="KW-1185">Reference proteome</keyword>
<reference evidence="2 3" key="1">
    <citation type="submission" date="2024-01" db="EMBL/GenBank/DDBJ databases">
        <title>Genome assemblies of Stephania.</title>
        <authorList>
            <person name="Yang L."/>
        </authorList>
    </citation>
    <scope>NUCLEOTIDE SEQUENCE [LARGE SCALE GENOMIC DNA]</scope>
    <source>
        <strain evidence="2">QJT</strain>
        <tissue evidence="2">Leaf</tissue>
    </source>
</reference>
<feature type="region of interest" description="Disordered" evidence="1">
    <location>
        <begin position="54"/>
        <end position="95"/>
    </location>
</feature>
<evidence type="ECO:0000256" key="1">
    <source>
        <dbReference type="SAM" id="MobiDB-lite"/>
    </source>
</evidence>
<organism evidence="2 3">
    <name type="scientific">Stephania japonica</name>
    <dbReference type="NCBI Taxonomy" id="461633"/>
    <lineage>
        <taxon>Eukaryota</taxon>
        <taxon>Viridiplantae</taxon>
        <taxon>Streptophyta</taxon>
        <taxon>Embryophyta</taxon>
        <taxon>Tracheophyta</taxon>
        <taxon>Spermatophyta</taxon>
        <taxon>Magnoliopsida</taxon>
        <taxon>Ranunculales</taxon>
        <taxon>Menispermaceae</taxon>
        <taxon>Menispermoideae</taxon>
        <taxon>Cissampelideae</taxon>
        <taxon>Stephania</taxon>
    </lineage>
</organism>
<protein>
    <submittedName>
        <fullName evidence="2">Uncharacterized protein</fullName>
    </submittedName>
</protein>